<dbReference type="PATRIC" id="fig|1114963.3.peg.4042"/>
<dbReference type="EMBL" id="JACU01000010">
    <property type="protein sequence ID" value="KMS51862.1"/>
    <property type="molecule type" value="Genomic_DNA"/>
</dbReference>
<sequence length="920" mass="95178">MPGEALAQKTAAAPASAKSAPAVVASAEDEIIVTGQAVPGAVIGDVPPENQLGQAEIASYGVDSVSDLLAEIADQTSSIAGRDASSGPVVLVNGKRVSGVNEVGDLPVESVLRVDILPEEVAIKYGYDAQAKVVNIILKRRFKSRVANLGGGMAAQGGGGQGSGAFTYTQIRDNDRLNLIGRVDTQAAIRESDRGIAADPDSGVTPAGGIADETAYRTLQASTRDYALAASLAHELSATSNASFNLKGTYATSRGLDGLATGDLTIPADSPYSDGTGTTLSRYLSTDPLRKATNSGAVSAGGTLNVDLSTRWKLSVIGSYAHSQSETRSDNGYDTSALQAALDGGNTAVDPYGTLSAALLGDMVTNRANSNSDTGSASMLLFGKLLKLPAGDLGVSLKLGGDFTAQSSTTVRDGLTSSGDANRTNGSARLSVDVPLTSRSKGVLGAVGTISLNLNGGITQVSDYGTLGTFGFGVNWAPVTGVSVIASLNQDRSAPTVAQLGNPVTISSNQRVYDYVTGQTVLVTSVTGGNAGLKADDRHVFRLGVNAKIMSEPKLNFTASYVDSRNRNAVMSLGGVTAAVEDAFPDRFMRDAEGTLVEVDARPVNIYRQRTEQVRWGFNFSAQLRKAKRPERRPWPRGGERGAGPGRWGPRADQAQPGDQTREPAQAVDPQAERQDGPPGEGTEITVNGNREERGPEGAFPGGPPPDGFGPPPGDGPPADGFGPPPGGGPEGMGGRRGPGGGPGGGGPRGGGGRGFSGGSDNGARLLASVYHTWVLRQEVQLTEGSDTIDLLHGGTISGSSTPQHKVTATLGVTDNGLGARLEGNWQAATTVSGDSMSSAAGDLHFGALATLDLRIFANLQNRFRGKAWARGTRITLSAQNLFDTRQRVTDATGTTPYAYQRDYLDPLGRTLLLSVRRIF</sequence>
<evidence type="ECO:0000256" key="4">
    <source>
        <dbReference type="SAM" id="MobiDB-lite"/>
    </source>
</evidence>
<dbReference type="SUPFAM" id="SSF56935">
    <property type="entry name" value="Porins"/>
    <property type="match status" value="1"/>
</dbReference>
<proteinExistence type="predicted"/>
<accession>A0A0J7XJG3</accession>
<dbReference type="AlphaFoldDB" id="A0A0J7XJG3"/>
<comment type="subcellular location">
    <subcellularLocation>
        <location evidence="1">Cell outer membrane</location>
    </subcellularLocation>
</comment>
<organism evidence="5 6">
    <name type="scientific">Novosphingobium barchaimii LL02</name>
    <dbReference type="NCBI Taxonomy" id="1114963"/>
    <lineage>
        <taxon>Bacteria</taxon>
        <taxon>Pseudomonadati</taxon>
        <taxon>Pseudomonadota</taxon>
        <taxon>Alphaproteobacteria</taxon>
        <taxon>Sphingomonadales</taxon>
        <taxon>Sphingomonadaceae</taxon>
        <taxon>Novosphingobium</taxon>
    </lineage>
</organism>
<dbReference type="Gene3D" id="2.40.170.20">
    <property type="entry name" value="TonB-dependent receptor, beta-barrel domain"/>
    <property type="match status" value="1"/>
</dbReference>
<dbReference type="PANTHER" id="PTHR47234:SF1">
    <property type="entry name" value="TONB-DEPENDENT RECEPTOR"/>
    <property type="match status" value="1"/>
</dbReference>
<dbReference type="InterPro" id="IPR036942">
    <property type="entry name" value="Beta-barrel_TonB_sf"/>
</dbReference>
<keyword evidence="6" id="KW-1185">Reference proteome</keyword>
<feature type="compositionally biased region" description="Pro residues" evidence="4">
    <location>
        <begin position="702"/>
        <end position="716"/>
    </location>
</feature>
<dbReference type="Gene3D" id="2.170.130.10">
    <property type="entry name" value="TonB-dependent receptor, plug domain"/>
    <property type="match status" value="1"/>
</dbReference>
<feature type="compositionally biased region" description="Gly residues" evidence="4">
    <location>
        <begin position="729"/>
        <end position="760"/>
    </location>
</feature>
<evidence type="ECO:0000313" key="6">
    <source>
        <dbReference type="Proteomes" id="UP000052268"/>
    </source>
</evidence>
<evidence type="ECO:0000256" key="2">
    <source>
        <dbReference type="ARBA" id="ARBA00023136"/>
    </source>
</evidence>
<keyword evidence="2" id="KW-0472">Membrane</keyword>
<dbReference type="InterPro" id="IPR037066">
    <property type="entry name" value="Plug_dom_sf"/>
</dbReference>
<evidence type="ECO:0000313" key="5">
    <source>
        <dbReference type="EMBL" id="KMS51862.1"/>
    </source>
</evidence>
<evidence type="ECO:0000256" key="3">
    <source>
        <dbReference type="ARBA" id="ARBA00023237"/>
    </source>
</evidence>
<evidence type="ECO:0000256" key="1">
    <source>
        <dbReference type="ARBA" id="ARBA00004442"/>
    </source>
</evidence>
<protein>
    <submittedName>
        <fullName evidence="5">TonB-denpendent receptor</fullName>
    </submittedName>
</protein>
<gene>
    <name evidence="5" type="ORF">V474_02135</name>
</gene>
<keyword evidence="3" id="KW-0998">Cell outer membrane</keyword>
<dbReference type="GO" id="GO:0009279">
    <property type="term" value="C:cell outer membrane"/>
    <property type="evidence" value="ECO:0007669"/>
    <property type="project" value="UniProtKB-SubCell"/>
</dbReference>
<feature type="region of interest" description="Disordered" evidence="4">
    <location>
        <begin position="625"/>
        <end position="760"/>
    </location>
</feature>
<dbReference type="PANTHER" id="PTHR47234">
    <property type="match status" value="1"/>
</dbReference>
<dbReference type="Proteomes" id="UP000052268">
    <property type="component" value="Unassembled WGS sequence"/>
</dbReference>
<keyword evidence="5" id="KW-0675">Receptor</keyword>
<reference evidence="5 6" key="1">
    <citation type="journal article" date="2015" name="G3 (Bethesda)">
        <title>Insights into Ongoing Evolution of the Hexachlorocyclohexane Catabolic Pathway from Comparative Genomics of Ten Sphingomonadaceae Strains.</title>
        <authorList>
            <person name="Pearce S.L."/>
            <person name="Oakeshott J.G."/>
            <person name="Pandey G."/>
        </authorList>
    </citation>
    <scope>NUCLEOTIDE SEQUENCE [LARGE SCALE GENOMIC DNA]</scope>
    <source>
        <strain evidence="5 6">LL02</strain>
    </source>
</reference>
<comment type="caution">
    <text evidence="5">The sequence shown here is derived from an EMBL/GenBank/DDBJ whole genome shotgun (WGS) entry which is preliminary data.</text>
</comment>
<name>A0A0J7XJG3_9SPHN</name>